<dbReference type="Proteomes" id="UP000295210">
    <property type="component" value="Unassembled WGS sequence"/>
</dbReference>
<dbReference type="PRINTS" id="PR01008">
    <property type="entry name" value="FLGLRINGFLGH"/>
</dbReference>
<dbReference type="Pfam" id="PF02107">
    <property type="entry name" value="FlgH"/>
    <property type="match status" value="1"/>
</dbReference>
<keyword evidence="8" id="KW-0998">Cell outer membrane</keyword>
<dbReference type="InterPro" id="IPR000527">
    <property type="entry name" value="Flag_Lring"/>
</dbReference>
<feature type="signal peptide" evidence="9">
    <location>
        <begin position="1"/>
        <end position="37"/>
    </location>
</feature>
<evidence type="ECO:0000256" key="7">
    <source>
        <dbReference type="ARBA" id="ARBA00023143"/>
    </source>
</evidence>
<dbReference type="RefSeq" id="WP_131991295.1">
    <property type="nucleotide sequence ID" value="NZ_SMGK01000001.1"/>
</dbReference>
<dbReference type="PANTHER" id="PTHR34933">
    <property type="entry name" value="FLAGELLAR L-RING PROTEIN"/>
    <property type="match status" value="1"/>
</dbReference>
<comment type="function">
    <text evidence="1">Assembles around the rod to form the L-ring and probably protects the motor/basal body from shearing forces during rotation.</text>
</comment>
<evidence type="ECO:0000313" key="10">
    <source>
        <dbReference type="EMBL" id="TCK75491.1"/>
    </source>
</evidence>
<evidence type="ECO:0000256" key="6">
    <source>
        <dbReference type="ARBA" id="ARBA00023136"/>
    </source>
</evidence>
<dbReference type="EMBL" id="SMGK01000001">
    <property type="protein sequence ID" value="TCK75491.1"/>
    <property type="molecule type" value="Genomic_DNA"/>
</dbReference>
<keyword evidence="7" id="KW-0975">Bacterial flagellum</keyword>
<organism evidence="10 11">
    <name type="scientific">Acidipila rosea</name>
    <dbReference type="NCBI Taxonomy" id="768535"/>
    <lineage>
        <taxon>Bacteria</taxon>
        <taxon>Pseudomonadati</taxon>
        <taxon>Acidobacteriota</taxon>
        <taxon>Terriglobia</taxon>
        <taxon>Terriglobales</taxon>
        <taxon>Acidobacteriaceae</taxon>
        <taxon>Acidipila</taxon>
    </lineage>
</organism>
<evidence type="ECO:0000313" key="11">
    <source>
        <dbReference type="Proteomes" id="UP000295210"/>
    </source>
</evidence>
<evidence type="ECO:0000256" key="4">
    <source>
        <dbReference type="ARBA" id="ARBA00006929"/>
    </source>
</evidence>
<dbReference type="OrthoDB" id="118146at2"/>
<comment type="subcellular location">
    <subcellularLocation>
        <location evidence="2">Bacterial flagellum basal body</location>
    </subcellularLocation>
    <subcellularLocation>
        <location evidence="3">Cell outer membrane</location>
    </subcellularLocation>
</comment>
<comment type="similarity">
    <text evidence="4">Belongs to the FlgH family.</text>
</comment>
<dbReference type="GO" id="GO:0009279">
    <property type="term" value="C:cell outer membrane"/>
    <property type="evidence" value="ECO:0007669"/>
    <property type="project" value="UniProtKB-SubCell"/>
</dbReference>
<name>A0A4V6NEV7_9BACT</name>
<comment type="caution">
    <text evidence="10">The sequence shown here is derived from an EMBL/GenBank/DDBJ whole genome shotgun (WGS) entry which is preliminary data.</text>
</comment>
<keyword evidence="10" id="KW-0282">Flagellum</keyword>
<evidence type="ECO:0000256" key="5">
    <source>
        <dbReference type="ARBA" id="ARBA00022729"/>
    </source>
</evidence>
<keyword evidence="11" id="KW-1185">Reference proteome</keyword>
<proteinExistence type="inferred from homology"/>
<keyword evidence="5 9" id="KW-0732">Signal</keyword>
<evidence type="ECO:0000256" key="9">
    <source>
        <dbReference type="SAM" id="SignalP"/>
    </source>
</evidence>
<keyword evidence="6" id="KW-0472">Membrane</keyword>
<keyword evidence="10" id="KW-0966">Cell projection</keyword>
<reference evidence="10 11" key="1">
    <citation type="submission" date="2019-03" db="EMBL/GenBank/DDBJ databases">
        <title>Genomic Encyclopedia of Type Strains, Phase IV (KMG-IV): sequencing the most valuable type-strain genomes for metagenomic binning, comparative biology and taxonomic classification.</title>
        <authorList>
            <person name="Goeker M."/>
        </authorList>
    </citation>
    <scope>NUCLEOTIDE SEQUENCE [LARGE SCALE GENOMIC DNA]</scope>
    <source>
        <strain evidence="10 11">DSM 103428</strain>
    </source>
</reference>
<dbReference type="GO" id="GO:0003774">
    <property type="term" value="F:cytoskeletal motor activity"/>
    <property type="evidence" value="ECO:0007669"/>
    <property type="project" value="InterPro"/>
</dbReference>
<feature type="chain" id="PRO_5020835824" evidence="9">
    <location>
        <begin position="38"/>
        <end position="251"/>
    </location>
</feature>
<evidence type="ECO:0000256" key="2">
    <source>
        <dbReference type="ARBA" id="ARBA00004117"/>
    </source>
</evidence>
<protein>
    <submittedName>
        <fullName evidence="10">Flagellar L-ring protein FlgH</fullName>
    </submittedName>
</protein>
<dbReference type="PANTHER" id="PTHR34933:SF1">
    <property type="entry name" value="FLAGELLAR L-RING PROTEIN"/>
    <property type="match status" value="1"/>
</dbReference>
<dbReference type="AlphaFoldDB" id="A0A4V6NEV7"/>
<evidence type="ECO:0000256" key="8">
    <source>
        <dbReference type="ARBA" id="ARBA00023237"/>
    </source>
</evidence>
<evidence type="ECO:0000256" key="3">
    <source>
        <dbReference type="ARBA" id="ARBA00004442"/>
    </source>
</evidence>
<sequence>MKARIFFFRFYSCFHFNLAATLLAVSLLCGGSQTAAARKKTGGPKPSPPDIALSNYIARVRSDQASEVLTTGSIWSSNGRLTNLGADVKAMRVHDPVSIVISESLAASTDGTVKNSRASNASSQIAALFGKLHAGNSLQNLVNQNSQSGLNAQGQSVTNSSLATTFGGEVVDVLPNGMLVIQAVQQLTFNQQTQLVRLRGLVRPDDVSSLNQVLSTTISDLELEVVGKGIINDYTYRQNVVVRMLQKLFIF</sequence>
<dbReference type="GO" id="GO:0071973">
    <property type="term" value="P:bacterial-type flagellum-dependent cell motility"/>
    <property type="evidence" value="ECO:0007669"/>
    <property type="project" value="InterPro"/>
</dbReference>
<accession>A0A4V6NEV7</accession>
<evidence type="ECO:0000256" key="1">
    <source>
        <dbReference type="ARBA" id="ARBA00002591"/>
    </source>
</evidence>
<dbReference type="GO" id="GO:0009427">
    <property type="term" value="C:bacterial-type flagellum basal body, distal rod, L ring"/>
    <property type="evidence" value="ECO:0007669"/>
    <property type="project" value="InterPro"/>
</dbReference>
<gene>
    <name evidence="10" type="ORF">C7378_0474</name>
</gene>
<keyword evidence="10" id="KW-0969">Cilium</keyword>